<feature type="non-terminal residue" evidence="1">
    <location>
        <position position="1"/>
    </location>
</feature>
<organism evidence="1 2">
    <name type="scientific">Brassica campestris</name>
    <name type="common">Field mustard</name>
    <dbReference type="NCBI Taxonomy" id="3711"/>
    <lineage>
        <taxon>Eukaryota</taxon>
        <taxon>Viridiplantae</taxon>
        <taxon>Streptophyta</taxon>
        <taxon>Embryophyta</taxon>
        <taxon>Tracheophyta</taxon>
        <taxon>Spermatophyta</taxon>
        <taxon>Magnoliopsida</taxon>
        <taxon>eudicotyledons</taxon>
        <taxon>Gunneridae</taxon>
        <taxon>Pentapetalae</taxon>
        <taxon>rosids</taxon>
        <taxon>malvids</taxon>
        <taxon>Brassicales</taxon>
        <taxon>Brassicaceae</taxon>
        <taxon>Brassiceae</taxon>
        <taxon>Brassica</taxon>
    </lineage>
</organism>
<dbReference type="Proteomes" id="UP000694005">
    <property type="component" value="Chromosome A09"/>
</dbReference>
<reference evidence="1 2" key="1">
    <citation type="submission" date="2021-07" db="EMBL/GenBank/DDBJ databases">
        <authorList>
            <consortium name="Genoscope - CEA"/>
            <person name="William W."/>
        </authorList>
    </citation>
    <scope>NUCLEOTIDE SEQUENCE [LARGE SCALE GENOMIC DNA]</scope>
</reference>
<dbReference type="EMBL" id="LS974625">
    <property type="protein sequence ID" value="CAG7863042.1"/>
    <property type="molecule type" value="Genomic_DNA"/>
</dbReference>
<name>A0A8D9G0Q4_BRACM</name>
<dbReference type="Gramene" id="A09p35090.2_BraZ1">
    <property type="protein sequence ID" value="A09p35090.2_BraZ1.CDS"/>
    <property type="gene ID" value="A09g35090.2_BraZ1"/>
</dbReference>
<proteinExistence type="predicted"/>
<sequence length="181" mass="21136">MDSLGRPPRTSCVCWRTPTDVLCVLNRQPTWAKITQTVVGTETVPEPMLSQISNNCHNYLTRATCDQGSFKEVHLNNQKEFWHETNFHRSPDQSIITEAWNYKKIFVDEKVMNFTNWTFPSPSVCEYRHLEEKFSQTKKRPCTCVQRAAGIGSYRPGPNSIMDLKRDLLWIRQAKNQEKRL</sequence>
<protein>
    <submittedName>
        <fullName evidence="1">Uncharacterized protein</fullName>
    </submittedName>
</protein>
<evidence type="ECO:0000313" key="1">
    <source>
        <dbReference type="EMBL" id="CAG7863042.1"/>
    </source>
</evidence>
<accession>A0A8D9G0Q4</accession>
<gene>
    <name evidence="1" type="ORF">BRAPAZ1V2_A09P35090.2</name>
</gene>
<dbReference type="AlphaFoldDB" id="A0A8D9G0Q4"/>
<evidence type="ECO:0000313" key="2">
    <source>
        <dbReference type="Proteomes" id="UP000694005"/>
    </source>
</evidence>